<protein>
    <recommendedName>
        <fullName evidence="2 4">Glutamate dehydrogenase</fullName>
    </recommendedName>
</protein>
<gene>
    <name evidence="10" type="primary">gluD</name>
    <name evidence="11" type="ORF">B9R14_15155</name>
    <name evidence="10" type="ORF">HVS_10930</name>
</gene>
<feature type="binding site" evidence="6">
    <location>
        <position position="362"/>
    </location>
    <ligand>
        <name>substrate</name>
    </ligand>
</feature>
<proteinExistence type="inferred from homology"/>
<dbReference type="EMBL" id="CP025197">
    <property type="protein sequence ID" value="AUG58081.1"/>
    <property type="molecule type" value="Genomic_DNA"/>
</dbReference>
<reference evidence="10 12" key="1">
    <citation type="submission" date="2017-12" db="EMBL/GenBank/DDBJ databases">
        <title>Complete genome sequence of Herbivorax saccincola GGR1, a novel Cellulosome-producing hydrolytic bacterium in a thermophilic biogas plant, established by Illumina and Nanopore MinION sequencing.</title>
        <authorList>
            <person name="Pechtl A."/>
            <person name="Ruckert C."/>
            <person name="Koeck D.E."/>
            <person name="Maus I."/>
            <person name="Winkler A."/>
            <person name="Kalinowski J."/>
            <person name="Puhler A."/>
            <person name="Schwarz W.W."/>
            <person name="Zverlov V.V."/>
            <person name="Schluter A."/>
            <person name="Liebl W."/>
        </authorList>
    </citation>
    <scope>NUCLEOTIDE SEQUENCE [LARGE SCALE GENOMIC DNA]</scope>
    <source>
        <strain evidence="10">GGR1</strain>
        <strain evidence="12">SR1</strain>
    </source>
</reference>
<dbReference type="Gene3D" id="3.40.50.10860">
    <property type="entry name" value="Leucine Dehydrogenase, chain A, domain 1"/>
    <property type="match status" value="1"/>
</dbReference>
<evidence type="ECO:0000256" key="5">
    <source>
        <dbReference type="PIRSR" id="PIRSR000185-1"/>
    </source>
</evidence>
<dbReference type="RefSeq" id="WP_101302216.1">
    <property type="nucleotide sequence ID" value="NZ_CP025197.1"/>
</dbReference>
<evidence type="ECO:0000313" key="13">
    <source>
        <dbReference type="Proteomes" id="UP000239720"/>
    </source>
</evidence>
<evidence type="ECO:0000256" key="1">
    <source>
        <dbReference type="ARBA" id="ARBA00006382"/>
    </source>
</evidence>
<dbReference type="Proteomes" id="UP000239720">
    <property type="component" value="Unassembled WGS sequence"/>
</dbReference>
<dbReference type="Pfam" id="PF00208">
    <property type="entry name" value="ELFV_dehydrog"/>
    <property type="match status" value="1"/>
</dbReference>
<organism evidence="10 12">
    <name type="scientific">Acetivibrio saccincola</name>
    <dbReference type="NCBI Taxonomy" id="1677857"/>
    <lineage>
        <taxon>Bacteria</taxon>
        <taxon>Bacillati</taxon>
        <taxon>Bacillota</taxon>
        <taxon>Clostridia</taxon>
        <taxon>Eubacteriales</taxon>
        <taxon>Oscillospiraceae</taxon>
        <taxon>Acetivibrio</taxon>
    </lineage>
</organism>
<dbReference type="Pfam" id="PF02812">
    <property type="entry name" value="ELFV_dehydrog_N"/>
    <property type="match status" value="1"/>
</dbReference>
<dbReference type="InterPro" id="IPR033922">
    <property type="entry name" value="NAD_bind_Glu_DH"/>
</dbReference>
<dbReference type="InterPro" id="IPR006096">
    <property type="entry name" value="Glu/Leu/Phe/Val/Trp_DH_C"/>
</dbReference>
<evidence type="ECO:0000256" key="2">
    <source>
        <dbReference type="ARBA" id="ARBA00012896"/>
    </source>
</evidence>
<feature type="binding site" evidence="6">
    <location>
        <position position="222"/>
    </location>
    <ligand>
        <name>NAD(+)</name>
        <dbReference type="ChEBI" id="CHEBI:57540"/>
    </ligand>
</feature>
<dbReference type="CDD" id="cd01076">
    <property type="entry name" value="NAD_bind_1_Glu_DH"/>
    <property type="match status" value="1"/>
</dbReference>
<keyword evidence="6" id="KW-0547">Nucleotide-binding</keyword>
<feature type="binding site" evidence="6">
    <location>
        <position position="191"/>
    </location>
    <ligand>
        <name>NAD(+)</name>
        <dbReference type="ChEBI" id="CHEBI:57540"/>
    </ligand>
</feature>
<evidence type="ECO:0000313" key="12">
    <source>
        <dbReference type="Proteomes" id="UP000233534"/>
    </source>
</evidence>
<dbReference type="InterPro" id="IPR036291">
    <property type="entry name" value="NAD(P)-bd_dom_sf"/>
</dbReference>
<sequence length="428" mass="47410">MGESSYNPYVVAQTQFDTVADLIGLDEPTRELLRQPSREFHFTIPVKMDDGSCKVFKGYRVQHNDARGPAKGGIRFHPDETIDTVRALSMWMTWKCAVVDIPLGGGKGGVVCDPRNLSESEQERLCRGYIRQLAKNIGPNKDVPAPDVMTNAQHMLWMMDEYETLTGAHYPGVITGKPVGMGGSLGRREATGYGVIYTLREALKVLNIDITKTTASIQGFGNVAEHAARLYSKMGGKVIAISSWDNVDKKAYTFRKLDGLDIEKMAEIKDAFGTIDKEKAKDLGCEVLDGGEWISQDVDILLPCALENQIIPETVAKISSQVKVICEGANGPTTPDADALIKERNIYLIPDFLCNAGGVTCSYFEQVQCNMNYFWPKEEVLEKLDQKMTSAFHAVHNLAQEKGLYMRDAAYVIAINRVAEAVKLRGWV</sequence>
<dbReference type="InterPro" id="IPR006095">
    <property type="entry name" value="Glu/Leu/Phe/Val/Trp_DH"/>
</dbReference>
<comment type="similarity">
    <text evidence="1 4 8">Belongs to the Glu/Leu/Phe/Val dehydrogenases family.</text>
</comment>
<dbReference type="Gene3D" id="3.40.50.720">
    <property type="entry name" value="NAD(P)-binding Rossmann-like Domain"/>
    <property type="match status" value="1"/>
</dbReference>
<feature type="site" description="Important for catalysis" evidence="7">
    <location>
        <position position="147"/>
    </location>
</feature>
<name>A0A2K9EN89_9FIRM</name>
<dbReference type="InterPro" id="IPR046346">
    <property type="entry name" value="Aminoacid_DH-like_N_sf"/>
</dbReference>
<reference evidence="11 13" key="2">
    <citation type="journal article" date="2018" name="Syst. Appl. Microbiol.">
        <title>Characterization and high-quality draft genome sequence of Herbivorax saccincola A7, an anaerobic, alkaliphilic, thermophilic, cellulolytic, and xylanolytic bacterium.</title>
        <authorList>
            <person name="Aikawa S."/>
            <person name="Baramee S."/>
            <person name="Sermsathanaswadi J."/>
            <person name="Thianheng P."/>
            <person name="Tachaapaikoon C."/>
            <person name="Shikata A."/>
            <person name="Waeonukul R."/>
            <person name="Pason P."/>
            <person name="Ratanakhanokchai K."/>
            <person name="Kosugi A."/>
        </authorList>
    </citation>
    <scope>NUCLEOTIDE SEQUENCE [LARGE SCALE GENOMIC DNA]</scope>
    <source>
        <strain evidence="11 13">A7</strain>
    </source>
</reference>
<keyword evidence="3 4" id="KW-0560">Oxidoreductase</keyword>
<dbReference type="InterPro" id="IPR006097">
    <property type="entry name" value="Glu/Leu/Phe/Val/Trp_DH_dimer"/>
</dbReference>
<keyword evidence="6" id="KW-0520">NAD</keyword>
<dbReference type="AlphaFoldDB" id="A0A2K9EN89"/>
<dbReference type="SUPFAM" id="SSF53223">
    <property type="entry name" value="Aminoacid dehydrogenase-like, N-terminal domain"/>
    <property type="match status" value="1"/>
</dbReference>
<dbReference type="PROSITE" id="PS00074">
    <property type="entry name" value="GLFV_DEHYDROGENASE"/>
    <property type="match status" value="1"/>
</dbReference>
<dbReference type="PANTHER" id="PTHR11606">
    <property type="entry name" value="GLUTAMATE DEHYDROGENASE"/>
    <property type="match status" value="1"/>
</dbReference>
<evidence type="ECO:0000313" key="11">
    <source>
        <dbReference type="EMBL" id="PQQ67968.1"/>
    </source>
</evidence>
<dbReference type="SUPFAM" id="SSF51735">
    <property type="entry name" value="NAD(P)-binding Rossmann-fold domains"/>
    <property type="match status" value="1"/>
</dbReference>
<dbReference type="InterPro" id="IPR033524">
    <property type="entry name" value="Glu/Leu/Phe/Val_DH_AS"/>
</dbReference>
<evidence type="ECO:0000256" key="3">
    <source>
        <dbReference type="ARBA" id="ARBA00023002"/>
    </source>
</evidence>
<evidence type="ECO:0000256" key="4">
    <source>
        <dbReference type="PIRNR" id="PIRNR000185"/>
    </source>
</evidence>
<dbReference type="PIRSF" id="PIRSF000185">
    <property type="entry name" value="Glu_DH"/>
    <property type="match status" value="1"/>
</dbReference>
<evidence type="ECO:0000256" key="6">
    <source>
        <dbReference type="PIRSR" id="PIRSR000185-2"/>
    </source>
</evidence>
<dbReference type="EMBL" id="NEMB01000003">
    <property type="protein sequence ID" value="PQQ67968.1"/>
    <property type="molecule type" value="Genomic_DNA"/>
</dbReference>
<accession>A0A2K9EN89</accession>
<dbReference type="PRINTS" id="PR00082">
    <property type="entry name" value="GLFDHDRGNASE"/>
</dbReference>
<dbReference type="KEGG" id="hsc:HVS_10930"/>
<feature type="domain" description="Glutamate/phenylalanine/leucine/valine/L-tryptophan dehydrogenase C-terminal" evidence="9">
    <location>
        <begin position="184"/>
        <end position="426"/>
    </location>
</feature>
<evidence type="ECO:0000256" key="8">
    <source>
        <dbReference type="RuleBase" id="RU004417"/>
    </source>
</evidence>
<dbReference type="GO" id="GO:0000166">
    <property type="term" value="F:nucleotide binding"/>
    <property type="evidence" value="ECO:0007669"/>
    <property type="project" value="UniProtKB-KW"/>
</dbReference>
<dbReference type="FunFam" id="3.40.50.10860:FF:000003">
    <property type="entry name" value="Glutamate dehydrogenase"/>
    <property type="match status" value="1"/>
</dbReference>
<evidence type="ECO:0000259" key="9">
    <source>
        <dbReference type="SMART" id="SM00839"/>
    </source>
</evidence>
<feature type="binding site" evidence="6">
    <location>
        <position position="71"/>
    </location>
    <ligand>
        <name>substrate</name>
    </ligand>
</feature>
<dbReference type="PANTHER" id="PTHR11606:SF13">
    <property type="entry name" value="GLUTAMATE DEHYDROGENASE 1, MITOCHONDRIAL"/>
    <property type="match status" value="1"/>
</dbReference>
<feature type="binding site" evidence="6">
    <location>
        <position position="95"/>
    </location>
    <ligand>
        <name>substrate</name>
    </ligand>
</feature>
<dbReference type="OrthoDB" id="9803297at2"/>
<evidence type="ECO:0000313" key="10">
    <source>
        <dbReference type="EMBL" id="AUG58081.1"/>
    </source>
</evidence>
<evidence type="ECO:0000256" key="7">
    <source>
        <dbReference type="PIRSR" id="PIRSR000185-3"/>
    </source>
</evidence>
<feature type="active site" description="Proton donor" evidence="5">
    <location>
        <position position="107"/>
    </location>
</feature>
<dbReference type="GO" id="GO:0006538">
    <property type="term" value="P:L-glutamate catabolic process"/>
    <property type="evidence" value="ECO:0007669"/>
    <property type="project" value="TreeGrafter"/>
</dbReference>
<dbReference type="GO" id="GO:0004352">
    <property type="term" value="F:glutamate dehydrogenase (NAD+) activity"/>
    <property type="evidence" value="ECO:0007669"/>
    <property type="project" value="TreeGrafter"/>
</dbReference>
<keyword evidence="12" id="KW-1185">Reference proteome</keyword>
<dbReference type="InterPro" id="IPR014362">
    <property type="entry name" value="Glu_DH"/>
</dbReference>
<dbReference type="Proteomes" id="UP000233534">
    <property type="component" value="Chromosome"/>
</dbReference>
<dbReference type="SMART" id="SM00839">
    <property type="entry name" value="ELFV_dehydrog"/>
    <property type="match status" value="1"/>
</dbReference>